<dbReference type="KEGG" id="nkf:Nkreftii_002880"/>
<dbReference type="PANTHER" id="PTHR35792">
    <property type="entry name" value="GENERAL STRESS PROTEIN"/>
    <property type="match status" value="1"/>
</dbReference>
<gene>
    <name evidence="2" type="ORF">Nkreftii_002880</name>
</gene>
<reference evidence="2 3" key="1">
    <citation type="journal article" date="2020" name="ISME J.">
        <title>Enrichment and physiological characterization of a novel comammox Nitrospira indicates ammonium inhibition of complete nitrification.</title>
        <authorList>
            <person name="Sakoula D."/>
            <person name="Koch H."/>
            <person name="Frank J."/>
            <person name="Jetten M.S.M."/>
            <person name="van Kessel M.A.H.J."/>
            <person name="Lucker S."/>
        </authorList>
    </citation>
    <scope>NUCLEOTIDE SEQUENCE [LARGE SCALE GENOMIC DNA]</scope>
    <source>
        <strain evidence="2">Comreactor17</strain>
    </source>
</reference>
<name>A0A7S8FG52_9BACT</name>
<evidence type="ECO:0000313" key="3">
    <source>
        <dbReference type="Proteomes" id="UP000593737"/>
    </source>
</evidence>
<accession>A0A7S8FG52</accession>
<proteinExistence type="predicted"/>
<keyword evidence="1" id="KW-1133">Transmembrane helix</keyword>
<evidence type="ECO:0000256" key="1">
    <source>
        <dbReference type="SAM" id="Phobius"/>
    </source>
</evidence>
<dbReference type="InterPro" id="IPR024623">
    <property type="entry name" value="YtxH"/>
</dbReference>
<evidence type="ECO:0000313" key="2">
    <source>
        <dbReference type="EMBL" id="QPD05106.1"/>
    </source>
</evidence>
<dbReference type="Proteomes" id="UP000593737">
    <property type="component" value="Chromosome"/>
</dbReference>
<dbReference type="Pfam" id="PF12732">
    <property type="entry name" value="YtxH"/>
    <property type="match status" value="1"/>
</dbReference>
<organism evidence="2 3">
    <name type="scientific">Candidatus Nitrospira kreftii</name>
    <dbReference type="NCBI Taxonomy" id="2652173"/>
    <lineage>
        <taxon>Bacteria</taxon>
        <taxon>Pseudomonadati</taxon>
        <taxon>Nitrospirota</taxon>
        <taxon>Nitrospiria</taxon>
        <taxon>Nitrospirales</taxon>
        <taxon>Nitrospiraceae</taxon>
        <taxon>Nitrospira</taxon>
    </lineage>
</organism>
<dbReference type="InterPro" id="IPR052928">
    <property type="entry name" value="Desiccation-related_membrane"/>
</dbReference>
<feature type="transmembrane region" description="Helical" evidence="1">
    <location>
        <begin position="18"/>
        <end position="38"/>
    </location>
</feature>
<keyword evidence="1" id="KW-0472">Membrane</keyword>
<protein>
    <recommendedName>
        <fullName evidence="4">YtxH domain-containing protein</fullName>
    </recommendedName>
</protein>
<keyword evidence="1" id="KW-0812">Transmembrane</keyword>
<sequence length="106" mass="11399">MEKEGCAMTDNRGCSLGAVGVAFVTGGLLGAAAALLLAPQSGRQSREQLRGYARRAEEGVHELADKAGEVVDHTLEKGREFIKDKQTVLTEAVEAGRTAMQRERDR</sequence>
<dbReference type="AlphaFoldDB" id="A0A7S8FG52"/>
<evidence type="ECO:0008006" key="4">
    <source>
        <dbReference type="Google" id="ProtNLM"/>
    </source>
</evidence>
<dbReference type="PANTHER" id="PTHR35792:SF2">
    <property type="entry name" value="GENERAL STRESS PROTEIN"/>
    <property type="match status" value="1"/>
</dbReference>
<dbReference type="EMBL" id="CP047423">
    <property type="protein sequence ID" value="QPD05106.1"/>
    <property type="molecule type" value="Genomic_DNA"/>
</dbReference>